<reference evidence="7 8" key="1">
    <citation type="submission" date="2016-01" db="EMBL/GenBank/DDBJ databases">
        <title>Genome sequencing of Roseivirga spongicola UST030701-084.</title>
        <authorList>
            <person name="Selvaratnam C."/>
            <person name="Thevarajoo S."/>
            <person name="Goh K.M."/>
            <person name="Ee R."/>
            <person name="Chan K.-G."/>
            <person name="Chong C.S."/>
        </authorList>
    </citation>
    <scope>NUCLEOTIDE SEQUENCE [LARGE SCALE GENOMIC DNA]</scope>
    <source>
        <strain evidence="7 8">UST030701-084</strain>
    </source>
</reference>
<evidence type="ECO:0000259" key="6">
    <source>
        <dbReference type="PROSITE" id="PS51935"/>
    </source>
</evidence>
<dbReference type="GO" id="GO:0006508">
    <property type="term" value="P:proteolysis"/>
    <property type="evidence" value="ECO:0007669"/>
    <property type="project" value="UniProtKB-KW"/>
</dbReference>
<dbReference type="PROSITE" id="PS51935">
    <property type="entry name" value="NLPC_P60"/>
    <property type="match status" value="1"/>
</dbReference>
<evidence type="ECO:0000256" key="2">
    <source>
        <dbReference type="ARBA" id="ARBA00022670"/>
    </source>
</evidence>
<dbReference type="GO" id="GO:0008234">
    <property type="term" value="F:cysteine-type peptidase activity"/>
    <property type="evidence" value="ECO:0007669"/>
    <property type="project" value="UniProtKB-KW"/>
</dbReference>
<feature type="domain" description="NlpC/P60" evidence="6">
    <location>
        <begin position="29"/>
        <end position="157"/>
    </location>
</feature>
<dbReference type="InterPro" id="IPR052062">
    <property type="entry name" value="Murein_DD/LD_carboxypeptidase"/>
</dbReference>
<dbReference type="Proteomes" id="UP000075606">
    <property type="component" value="Unassembled WGS sequence"/>
</dbReference>
<keyword evidence="3" id="KW-0732">Signal</keyword>
<dbReference type="RefSeq" id="WP_068216275.1">
    <property type="nucleotide sequence ID" value="NZ_CP139724.1"/>
</dbReference>
<sequence length="157" mass="17678">MKNRTLLRNSALIFLLILISGCGGHMSRAKKVDLVVQTARSYTGTPYKYGGTTRVGMDCSALLFHSFQSVRLTLPRTSAEQAKKGKRVNIKDLKVGDMVFFATGKKKRQINHAGIVTAIRGRNDVRFIHASTSLGVTESNLYSSYYKERFRRARRVF</sequence>
<dbReference type="OrthoDB" id="9807055at2"/>
<keyword evidence="5" id="KW-0788">Thiol protease</keyword>
<evidence type="ECO:0000256" key="5">
    <source>
        <dbReference type="ARBA" id="ARBA00022807"/>
    </source>
</evidence>
<evidence type="ECO:0000256" key="4">
    <source>
        <dbReference type="ARBA" id="ARBA00022801"/>
    </source>
</evidence>
<dbReference type="PANTHER" id="PTHR47360:SF1">
    <property type="entry name" value="ENDOPEPTIDASE NLPC-RELATED"/>
    <property type="match status" value="1"/>
</dbReference>
<keyword evidence="8" id="KW-1185">Reference proteome</keyword>
<dbReference type="EMBL" id="LRPC01000001">
    <property type="protein sequence ID" value="KYG77677.1"/>
    <property type="molecule type" value="Genomic_DNA"/>
</dbReference>
<gene>
    <name evidence="7" type="ORF">AWW68_02590</name>
</gene>
<evidence type="ECO:0000256" key="3">
    <source>
        <dbReference type="ARBA" id="ARBA00022729"/>
    </source>
</evidence>
<comment type="caution">
    <text evidence="7">The sequence shown here is derived from an EMBL/GenBank/DDBJ whole genome shotgun (WGS) entry which is preliminary data.</text>
</comment>
<dbReference type="Gene3D" id="3.90.1720.10">
    <property type="entry name" value="endopeptidase domain like (from Nostoc punctiforme)"/>
    <property type="match status" value="1"/>
</dbReference>
<dbReference type="PROSITE" id="PS51257">
    <property type="entry name" value="PROKAR_LIPOPROTEIN"/>
    <property type="match status" value="1"/>
</dbReference>
<keyword evidence="4" id="KW-0378">Hydrolase</keyword>
<dbReference type="PANTHER" id="PTHR47360">
    <property type="entry name" value="MUREIN DD-ENDOPEPTIDASE MEPS/MUREIN LD-CARBOXYPEPTIDASE"/>
    <property type="match status" value="1"/>
</dbReference>
<dbReference type="AlphaFoldDB" id="A0A150XG27"/>
<proteinExistence type="inferred from homology"/>
<protein>
    <recommendedName>
        <fullName evidence="6">NlpC/P60 domain-containing protein</fullName>
    </recommendedName>
</protein>
<dbReference type="InterPro" id="IPR038765">
    <property type="entry name" value="Papain-like_cys_pep_sf"/>
</dbReference>
<evidence type="ECO:0000256" key="1">
    <source>
        <dbReference type="ARBA" id="ARBA00007074"/>
    </source>
</evidence>
<accession>A0A150XG27</accession>
<evidence type="ECO:0000313" key="8">
    <source>
        <dbReference type="Proteomes" id="UP000075606"/>
    </source>
</evidence>
<dbReference type="InterPro" id="IPR000064">
    <property type="entry name" value="NLP_P60_dom"/>
</dbReference>
<dbReference type="STRING" id="333140.AWW68_02590"/>
<name>A0A150XG27_9BACT</name>
<keyword evidence="2" id="KW-0645">Protease</keyword>
<evidence type="ECO:0000313" key="7">
    <source>
        <dbReference type="EMBL" id="KYG77677.1"/>
    </source>
</evidence>
<dbReference type="Pfam" id="PF00877">
    <property type="entry name" value="NLPC_P60"/>
    <property type="match status" value="1"/>
</dbReference>
<organism evidence="7 8">
    <name type="scientific">Roseivirga spongicola</name>
    <dbReference type="NCBI Taxonomy" id="333140"/>
    <lineage>
        <taxon>Bacteria</taxon>
        <taxon>Pseudomonadati</taxon>
        <taxon>Bacteroidota</taxon>
        <taxon>Cytophagia</taxon>
        <taxon>Cytophagales</taxon>
        <taxon>Roseivirgaceae</taxon>
        <taxon>Roseivirga</taxon>
    </lineage>
</organism>
<dbReference type="SUPFAM" id="SSF54001">
    <property type="entry name" value="Cysteine proteinases"/>
    <property type="match status" value="1"/>
</dbReference>
<comment type="similarity">
    <text evidence="1">Belongs to the peptidase C40 family.</text>
</comment>